<gene>
    <name evidence="1" type="ORF">PITC_082520</name>
</gene>
<keyword evidence="2" id="KW-1185">Reference proteome</keyword>
<accession>A0A0A2LFZ1</accession>
<protein>
    <submittedName>
        <fullName evidence="1">Uncharacterized protein</fullName>
    </submittedName>
</protein>
<dbReference type="Proteomes" id="UP000030104">
    <property type="component" value="Unassembled WGS sequence"/>
</dbReference>
<reference evidence="1 2" key="1">
    <citation type="journal article" date="2015" name="Mol. Plant Microbe Interact.">
        <title>Genome, transcriptome, and functional analyses of Penicillium expansum provide new insights into secondary metabolism and pathogenicity.</title>
        <authorList>
            <person name="Ballester A.R."/>
            <person name="Marcet-Houben M."/>
            <person name="Levin E."/>
            <person name="Sela N."/>
            <person name="Selma-Lazaro C."/>
            <person name="Carmona L."/>
            <person name="Wisniewski M."/>
            <person name="Droby S."/>
            <person name="Gonzalez-Candelas L."/>
            <person name="Gabaldon T."/>
        </authorList>
    </citation>
    <scope>NUCLEOTIDE SEQUENCE [LARGE SCALE GENOMIC DNA]</scope>
    <source>
        <strain evidence="1 2">PHI-1</strain>
    </source>
</reference>
<sequence length="32" mass="3693">MKLQSSETAHTPRDHQEMCELWVQVQLGLLSP</sequence>
<dbReference type="AlphaFoldDB" id="A0A0A2LFZ1"/>
<organism evidence="1 2">
    <name type="scientific">Penicillium italicum</name>
    <name type="common">Blue mold</name>
    <dbReference type="NCBI Taxonomy" id="40296"/>
    <lineage>
        <taxon>Eukaryota</taxon>
        <taxon>Fungi</taxon>
        <taxon>Dikarya</taxon>
        <taxon>Ascomycota</taxon>
        <taxon>Pezizomycotina</taxon>
        <taxon>Eurotiomycetes</taxon>
        <taxon>Eurotiomycetidae</taxon>
        <taxon>Eurotiales</taxon>
        <taxon>Aspergillaceae</taxon>
        <taxon>Penicillium</taxon>
    </lineage>
</organism>
<comment type="caution">
    <text evidence="1">The sequence shown here is derived from an EMBL/GenBank/DDBJ whole genome shotgun (WGS) entry which is preliminary data.</text>
</comment>
<evidence type="ECO:0000313" key="1">
    <source>
        <dbReference type="EMBL" id="KGO75545.1"/>
    </source>
</evidence>
<proteinExistence type="predicted"/>
<dbReference type="EMBL" id="JQGA01000468">
    <property type="protein sequence ID" value="KGO75545.1"/>
    <property type="molecule type" value="Genomic_DNA"/>
</dbReference>
<name>A0A0A2LFZ1_PENIT</name>
<evidence type="ECO:0000313" key="2">
    <source>
        <dbReference type="Proteomes" id="UP000030104"/>
    </source>
</evidence>
<dbReference type="HOGENOM" id="CLU_3392470_0_0_1"/>